<accession>R9PFU4</accession>
<reference evidence="1" key="1">
    <citation type="journal article" date="2013" name="Genome Announc.">
        <title>Draft Genome Sequence of Agarivorans albus Strain MKT 106T, an Agarolytic Marine Bacterium.</title>
        <authorList>
            <person name="Yasuike M."/>
            <person name="Nakamura Y."/>
            <person name="Kai W."/>
            <person name="Fujiwara A."/>
            <person name="Fukui Y."/>
            <person name="Satomi M."/>
            <person name="Sano M."/>
        </authorList>
    </citation>
    <scope>NUCLEOTIDE SEQUENCE [LARGE SCALE GENOMIC DNA]</scope>
</reference>
<evidence type="ECO:0000313" key="2">
    <source>
        <dbReference type="Proteomes" id="UP000014461"/>
    </source>
</evidence>
<dbReference type="STRING" id="1331007.AALB_0325"/>
<dbReference type="OrthoDB" id="6387823at2"/>
<dbReference type="EMBL" id="BARX01000001">
    <property type="protein sequence ID" value="GAD00245.1"/>
    <property type="molecule type" value="Genomic_DNA"/>
</dbReference>
<protein>
    <recommendedName>
        <fullName evidence="3">Lipoprotein</fullName>
    </recommendedName>
</protein>
<evidence type="ECO:0000313" key="1">
    <source>
        <dbReference type="EMBL" id="GAD00245.1"/>
    </source>
</evidence>
<dbReference type="Proteomes" id="UP000014461">
    <property type="component" value="Unassembled WGS sequence"/>
</dbReference>
<organism evidence="1 2">
    <name type="scientific">Agarivorans albus MKT 106</name>
    <dbReference type="NCBI Taxonomy" id="1331007"/>
    <lineage>
        <taxon>Bacteria</taxon>
        <taxon>Pseudomonadati</taxon>
        <taxon>Pseudomonadota</taxon>
        <taxon>Gammaproteobacteria</taxon>
        <taxon>Alteromonadales</taxon>
        <taxon>Alteromonadaceae</taxon>
        <taxon>Agarivorans</taxon>
    </lineage>
</organism>
<dbReference type="PROSITE" id="PS51257">
    <property type="entry name" value="PROKAR_LIPOPROTEIN"/>
    <property type="match status" value="1"/>
</dbReference>
<dbReference type="RefSeq" id="WP_016400013.1">
    <property type="nucleotide sequence ID" value="NZ_BARX01000001.1"/>
</dbReference>
<sequence length="68" mass="7958">MRSTLTILSLLITSACSQQQAYHAMQGNQQRQCDKQTNHQDYLSCMDEADVSYEEYQRQRQALLDKDK</sequence>
<name>R9PFU4_AGAAL</name>
<evidence type="ECO:0008006" key="3">
    <source>
        <dbReference type="Google" id="ProtNLM"/>
    </source>
</evidence>
<comment type="caution">
    <text evidence="1">The sequence shown here is derived from an EMBL/GenBank/DDBJ whole genome shotgun (WGS) entry which is preliminary data.</text>
</comment>
<proteinExistence type="predicted"/>
<gene>
    <name evidence="1" type="ORF">AALB_0325</name>
</gene>
<dbReference type="AlphaFoldDB" id="R9PFU4"/>
<keyword evidence="2" id="KW-1185">Reference proteome</keyword>